<protein>
    <submittedName>
        <fullName evidence="2">IS3 family transposase</fullName>
    </submittedName>
</protein>
<proteinExistence type="predicted"/>
<reference evidence="3" key="1">
    <citation type="submission" date="2019-08" db="EMBL/GenBank/DDBJ databases">
        <title>Limnoglobus roseus gen. nov., sp. nov., a novel freshwater planctomycete with a giant genome from the family Gemmataceae.</title>
        <authorList>
            <person name="Kulichevskaya I.S."/>
            <person name="Naumoff D.G."/>
            <person name="Miroshnikov K."/>
            <person name="Ivanova A."/>
            <person name="Philippov D.A."/>
            <person name="Hakobyan A."/>
            <person name="Rijpstra I.C."/>
            <person name="Sinninghe Damste J.S."/>
            <person name="Liesack W."/>
            <person name="Dedysh S.N."/>
        </authorList>
    </citation>
    <scope>NUCLEOTIDE SEQUENCE [LARGE SCALE GENOMIC DNA]</scope>
    <source>
        <strain evidence="3">PX52</strain>
    </source>
</reference>
<dbReference type="PANTHER" id="PTHR46889">
    <property type="entry name" value="TRANSPOSASE INSF FOR INSERTION SEQUENCE IS3B-RELATED"/>
    <property type="match status" value="1"/>
</dbReference>
<dbReference type="InterPro" id="IPR050900">
    <property type="entry name" value="Transposase_IS3/IS150/IS904"/>
</dbReference>
<dbReference type="InterPro" id="IPR001584">
    <property type="entry name" value="Integrase_cat-core"/>
</dbReference>
<organism evidence="2 3">
    <name type="scientific">Limnoglobus roseus</name>
    <dbReference type="NCBI Taxonomy" id="2598579"/>
    <lineage>
        <taxon>Bacteria</taxon>
        <taxon>Pseudomonadati</taxon>
        <taxon>Planctomycetota</taxon>
        <taxon>Planctomycetia</taxon>
        <taxon>Gemmatales</taxon>
        <taxon>Gemmataceae</taxon>
        <taxon>Limnoglobus</taxon>
    </lineage>
</organism>
<dbReference type="Pfam" id="PF00665">
    <property type="entry name" value="rve"/>
    <property type="match status" value="1"/>
</dbReference>
<evidence type="ECO:0000313" key="2">
    <source>
        <dbReference type="EMBL" id="QEL19942.1"/>
    </source>
</evidence>
<dbReference type="EMBL" id="CP042425">
    <property type="protein sequence ID" value="QEL19942.1"/>
    <property type="molecule type" value="Genomic_DNA"/>
</dbReference>
<keyword evidence="3" id="KW-1185">Reference proteome</keyword>
<dbReference type="InterPro" id="IPR036397">
    <property type="entry name" value="RNaseH_sf"/>
</dbReference>
<dbReference type="Pfam" id="PF13333">
    <property type="entry name" value="rve_2"/>
    <property type="match status" value="1"/>
</dbReference>
<gene>
    <name evidence="2" type="ORF">PX52LOC_07025</name>
</gene>
<accession>A0A5C1AQA8</accession>
<dbReference type="NCBIfam" id="NF033516">
    <property type="entry name" value="transpos_IS3"/>
    <property type="match status" value="1"/>
</dbReference>
<dbReference type="SUPFAM" id="SSF53098">
    <property type="entry name" value="Ribonuclease H-like"/>
    <property type="match status" value="1"/>
</dbReference>
<dbReference type="GO" id="GO:0003676">
    <property type="term" value="F:nucleic acid binding"/>
    <property type="evidence" value="ECO:0007669"/>
    <property type="project" value="InterPro"/>
</dbReference>
<dbReference type="PANTHER" id="PTHR46889:SF4">
    <property type="entry name" value="TRANSPOSASE INSO FOR INSERTION SEQUENCE ELEMENT IS911B-RELATED"/>
    <property type="match status" value="1"/>
</dbReference>
<dbReference type="Pfam" id="PF13276">
    <property type="entry name" value="HTH_21"/>
    <property type="match status" value="1"/>
</dbReference>
<dbReference type="InterPro" id="IPR025948">
    <property type="entry name" value="HTH-like_dom"/>
</dbReference>
<name>A0A5C1AQA8_9BACT</name>
<dbReference type="GO" id="GO:0015074">
    <property type="term" value="P:DNA integration"/>
    <property type="evidence" value="ECO:0007669"/>
    <property type="project" value="InterPro"/>
</dbReference>
<dbReference type="Proteomes" id="UP000324974">
    <property type="component" value="Chromosome"/>
</dbReference>
<dbReference type="Gene3D" id="3.30.420.10">
    <property type="entry name" value="Ribonuclease H-like superfamily/Ribonuclease H"/>
    <property type="match status" value="1"/>
</dbReference>
<dbReference type="InterPro" id="IPR048020">
    <property type="entry name" value="Transpos_IS3"/>
</dbReference>
<dbReference type="PROSITE" id="PS50994">
    <property type="entry name" value="INTEGRASE"/>
    <property type="match status" value="1"/>
</dbReference>
<dbReference type="AlphaFoldDB" id="A0A5C1AQA8"/>
<sequence length="271" mass="29663">MCDARDVSASGSYAWAARAGSPTRRWRDELVGVIEAVHAEVKPRYGRPRMHAELNARGHPRSRGTAAELMKAHGPRAKAPRRFVRTTGSNHGRPVAGNVLGRDVTAVRPNEEWAMGITYVPPREGWRSLAVVEDLFSRMVVGGSMAATMASRRVVDARAMGLTPRRPAAGLLAHSGRGRPYAREHDQRALAAEGIAGSTSEAGPCGDNAPVESFFGRMKREIAGEVFEAKDQARAAIFESLEVFCNRVRRHSSLGFVSPAEFERAYHQTHR</sequence>
<evidence type="ECO:0000313" key="3">
    <source>
        <dbReference type="Proteomes" id="UP000324974"/>
    </source>
</evidence>
<feature type="domain" description="Integrase catalytic" evidence="1">
    <location>
        <begin position="105"/>
        <end position="267"/>
    </location>
</feature>
<dbReference type="KEGG" id="lrs:PX52LOC_07025"/>
<dbReference type="InterPro" id="IPR012337">
    <property type="entry name" value="RNaseH-like_sf"/>
</dbReference>
<evidence type="ECO:0000259" key="1">
    <source>
        <dbReference type="PROSITE" id="PS50994"/>
    </source>
</evidence>